<feature type="transmembrane region" description="Helical" evidence="1">
    <location>
        <begin position="7"/>
        <end position="27"/>
    </location>
</feature>
<evidence type="ECO:0000313" key="3">
    <source>
        <dbReference type="EMBL" id="NID12381.1"/>
    </source>
</evidence>
<dbReference type="RefSeq" id="WP_166693234.1">
    <property type="nucleotide sequence ID" value="NZ_WAEL01000007.1"/>
</dbReference>
<name>A0ABX0QM78_9BACT</name>
<feature type="domain" description="Flavinylation-associated cytochrome" evidence="2">
    <location>
        <begin position="6"/>
        <end position="57"/>
    </location>
</feature>
<keyword evidence="1" id="KW-0472">Membrane</keyword>
<reference evidence="4" key="2">
    <citation type="submission" date="2023-07" db="EMBL/GenBank/DDBJ databases">
        <authorList>
            <person name="Jung D.-H."/>
        </authorList>
    </citation>
    <scope>NUCLEOTIDE SEQUENCE [LARGE SCALE GENOMIC DNA]</scope>
    <source>
        <strain evidence="4">JA-25</strain>
    </source>
</reference>
<evidence type="ECO:0000313" key="4">
    <source>
        <dbReference type="Proteomes" id="UP000606008"/>
    </source>
</evidence>
<protein>
    <submittedName>
        <fullName evidence="3">DUF4405 domain-containing protein</fullName>
    </submittedName>
</protein>
<evidence type="ECO:0000259" key="2">
    <source>
        <dbReference type="Pfam" id="PF14358"/>
    </source>
</evidence>
<keyword evidence="1" id="KW-1133">Transmembrane helix</keyword>
<feature type="transmembrane region" description="Helical" evidence="1">
    <location>
        <begin position="39"/>
        <end position="55"/>
    </location>
</feature>
<organism evidence="3 4">
    <name type="scientific">Fibrivirga algicola</name>
    <dbReference type="NCBI Taxonomy" id="2950420"/>
    <lineage>
        <taxon>Bacteria</taxon>
        <taxon>Pseudomonadati</taxon>
        <taxon>Bacteroidota</taxon>
        <taxon>Cytophagia</taxon>
        <taxon>Cytophagales</taxon>
        <taxon>Spirosomataceae</taxon>
        <taxon>Fibrivirga</taxon>
    </lineage>
</organism>
<keyword evidence="1" id="KW-0812">Transmembrane</keyword>
<accession>A0ABX0QM78</accession>
<comment type="caution">
    <text evidence="3">The sequence shown here is derived from an EMBL/GenBank/DDBJ whole genome shotgun (WGS) entry which is preliminary data.</text>
</comment>
<dbReference type="InterPro" id="IPR025517">
    <property type="entry name" value="DUF4405"/>
</dbReference>
<sequence>MKKKNLVSLMVAAVFTVLSVTGLLIYFGQSNHTVDHTHAWFGMLFFAAAVFHIVNNWSSLKGYSTDRRTGGLKRELLVSALVVVVFAGGIAADLPVFKDLANAGKKLFSPARPEKRGLSKIAIDSIARQVVVGSLAADAQTIHFDSTASLADNVIMAQGTASHASPDTATFRFTEVLKLDKDQWKVAAQQSAPVR</sequence>
<evidence type="ECO:0000256" key="1">
    <source>
        <dbReference type="SAM" id="Phobius"/>
    </source>
</evidence>
<keyword evidence="4" id="KW-1185">Reference proteome</keyword>
<feature type="transmembrane region" description="Helical" evidence="1">
    <location>
        <begin position="76"/>
        <end position="97"/>
    </location>
</feature>
<gene>
    <name evidence="3" type="ORF">F7231_19575</name>
</gene>
<dbReference type="Pfam" id="PF14358">
    <property type="entry name" value="DUF4405"/>
    <property type="match status" value="1"/>
</dbReference>
<proteinExistence type="predicted"/>
<dbReference type="Proteomes" id="UP000606008">
    <property type="component" value="Unassembled WGS sequence"/>
</dbReference>
<dbReference type="EMBL" id="WAEL01000007">
    <property type="protein sequence ID" value="NID12381.1"/>
    <property type="molecule type" value="Genomic_DNA"/>
</dbReference>
<reference evidence="4" key="1">
    <citation type="submission" date="2019-09" db="EMBL/GenBank/DDBJ databases">
        <authorList>
            <person name="Jung D.-H."/>
        </authorList>
    </citation>
    <scope>NUCLEOTIDE SEQUENCE [LARGE SCALE GENOMIC DNA]</scope>
    <source>
        <strain evidence="4">JA-25</strain>
    </source>
</reference>